<dbReference type="InterPro" id="IPR036919">
    <property type="entry name" value="Ribo_uL30_ferredoxin-like_sf"/>
</dbReference>
<dbReference type="GO" id="GO:0003735">
    <property type="term" value="F:structural constituent of ribosome"/>
    <property type="evidence" value="ECO:0007669"/>
    <property type="project" value="TreeGrafter"/>
</dbReference>
<dbReference type="InterPro" id="IPR039699">
    <property type="entry name" value="Ribosomal_uL30"/>
</dbReference>
<dbReference type="Gene3D" id="3.30.1390.20">
    <property type="entry name" value="Ribosomal protein L30, ferredoxin-like fold domain"/>
    <property type="match status" value="1"/>
</dbReference>
<dbReference type="AlphaFoldDB" id="A0A1R3H3V5"/>
<dbReference type="Gene3D" id="3.40.50.720">
    <property type="entry name" value="NAD(P)-binding Rossmann-like Domain"/>
    <property type="match status" value="1"/>
</dbReference>
<dbReference type="InterPro" id="IPR035808">
    <property type="entry name" value="Ribosomal_uL30_euk_arc"/>
</dbReference>
<dbReference type="FunFam" id="3.30.1390.20:FF:000003">
    <property type="entry name" value="60S ribosomal protein L7"/>
    <property type="match status" value="1"/>
</dbReference>
<protein>
    <submittedName>
        <fullName evidence="6">NAD-dependent epimerase/dehydratase</fullName>
    </submittedName>
</protein>
<dbReference type="SUPFAM" id="SSF55129">
    <property type="entry name" value="Ribosomal protein L30p/L7e"/>
    <property type="match status" value="1"/>
</dbReference>
<dbReference type="EMBL" id="AWUE01020862">
    <property type="protein sequence ID" value="OMO65035.1"/>
    <property type="molecule type" value="Genomic_DNA"/>
</dbReference>
<name>A0A1R3H3V5_9ROSI</name>
<dbReference type="SUPFAM" id="SSF51735">
    <property type="entry name" value="NAD(P)-binding Rossmann-fold domains"/>
    <property type="match status" value="1"/>
</dbReference>
<dbReference type="InterPro" id="IPR018038">
    <property type="entry name" value="Ribosomal_uL30_CS"/>
</dbReference>
<reference evidence="7" key="1">
    <citation type="submission" date="2013-09" db="EMBL/GenBank/DDBJ databases">
        <title>Corchorus olitorius genome sequencing.</title>
        <authorList>
            <person name="Alam M."/>
            <person name="Haque M.S."/>
            <person name="Islam M.S."/>
            <person name="Emdad E.M."/>
            <person name="Islam M.M."/>
            <person name="Ahmed B."/>
            <person name="Halim A."/>
            <person name="Hossen Q.M.M."/>
            <person name="Hossain M.Z."/>
            <person name="Ahmed R."/>
            <person name="Khan M.M."/>
            <person name="Islam R."/>
            <person name="Rashid M.M."/>
            <person name="Khan S.A."/>
            <person name="Rahman M.S."/>
            <person name="Alam M."/>
            <person name="Yahiya A.S."/>
            <person name="Khan M.S."/>
            <person name="Azam M.S."/>
            <person name="Haque T."/>
            <person name="Lashkar M.Z.H."/>
            <person name="Akhand A.I."/>
            <person name="Morshed G."/>
            <person name="Roy S."/>
            <person name="Uddin K.S."/>
            <person name="Rabeya T."/>
            <person name="Hossain A.S."/>
            <person name="Chowdhury A."/>
            <person name="Snigdha A.R."/>
            <person name="Mortoza M.S."/>
            <person name="Matin S.A."/>
            <person name="Hoque S.M.E."/>
            <person name="Islam M.K."/>
            <person name="Roy D.K."/>
            <person name="Haider R."/>
            <person name="Moosa M.M."/>
            <person name="Elias S.M."/>
            <person name="Hasan A.M."/>
            <person name="Jahan S."/>
            <person name="Shafiuddin M."/>
            <person name="Mahmood N."/>
            <person name="Shommy N.S."/>
        </authorList>
    </citation>
    <scope>NUCLEOTIDE SEQUENCE [LARGE SCALE GENOMIC DNA]</scope>
    <source>
        <strain evidence="7">cv. O-4</strain>
    </source>
</reference>
<evidence type="ECO:0000313" key="6">
    <source>
        <dbReference type="EMBL" id="OMO65035.1"/>
    </source>
</evidence>
<dbReference type="InterPro" id="IPR001509">
    <property type="entry name" value="Epimerase_deHydtase"/>
</dbReference>
<dbReference type="Proteomes" id="UP000187203">
    <property type="component" value="Unassembled WGS sequence"/>
</dbReference>
<evidence type="ECO:0000256" key="1">
    <source>
        <dbReference type="ARBA" id="ARBA00007594"/>
    </source>
</evidence>
<dbReference type="GO" id="GO:0003723">
    <property type="term" value="F:RNA binding"/>
    <property type="evidence" value="ECO:0007669"/>
    <property type="project" value="TreeGrafter"/>
</dbReference>
<keyword evidence="3" id="KW-0687">Ribonucleoprotein</keyword>
<dbReference type="GO" id="GO:0000463">
    <property type="term" value="P:maturation of LSU-rRNA from tricistronic rRNA transcript (SSU-rRNA, 5.8S rRNA, LSU-rRNA)"/>
    <property type="evidence" value="ECO:0007669"/>
    <property type="project" value="TreeGrafter"/>
</dbReference>
<evidence type="ECO:0000313" key="7">
    <source>
        <dbReference type="Proteomes" id="UP000187203"/>
    </source>
</evidence>
<comment type="similarity">
    <text evidence="1">Belongs to the universal ribosomal protein uL30 family.</text>
</comment>
<comment type="caution">
    <text evidence="6">The sequence shown here is derived from an EMBL/GenBank/DDBJ whole genome shotgun (WGS) entry which is preliminary data.</text>
</comment>
<evidence type="ECO:0000259" key="5">
    <source>
        <dbReference type="Pfam" id="PF01370"/>
    </source>
</evidence>
<dbReference type="Pfam" id="PF00327">
    <property type="entry name" value="Ribosomal_L30"/>
    <property type="match status" value="1"/>
</dbReference>
<keyword evidence="7" id="KW-1185">Reference proteome</keyword>
<dbReference type="InterPro" id="IPR016082">
    <property type="entry name" value="Ribosomal_uL30_ferredoxin-like"/>
</dbReference>
<feature type="domain" description="Large ribosomal subunit protein uL30-like ferredoxin-like fold" evidence="4">
    <location>
        <begin position="282"/>
        <end position="332"/>
    </location>
</feature>
<evidence type="ECO:0000256" key="2">
    <source>
        <dbReference type="ARBA" id="ARBA00022980"/>
    </source>
</evidence>
<organism evidence="6 7">
    <name type="scientific">Corchorus olitorius</name>
    <dbReference type="NCBI Taxonomy" id="93759"/>
    <lineage>
        <taxon>Eukaryota</taxon>
        <taxon>Viridiplantae</taxon>
        <taxon>Streptophyta</taxon>
        <taxon>Embryophyta</taxon>
        <taxon>Tracheophyta</taxon>
        <taxon>Spermatophyta</taxon>
        <taxon>Magnoliopsida</taxon>
        <taxon>eudicotyledons</taxon>
        <taxon>Gunneridae</taxon>
        <taxon>Pentapetalae</taxon>
        <taxon>rosids</taxon>
        <taxon>malvids</taxon>
        <taxon>Malvales</taxon>
        <taxon>Malvaceae</taxon>
        <taxon>Grewioideae</taxon>
        <taxon>Apeibeae</taxon>
        <taxon>Corchorus</taxon>
    </lineage>
</organism>
<dbReference type="GO" id="GO:0022625">
    <property type="term" value="C:cytosolic large ribosomal subunit"/>
    <property type="evidence" value="ECO:0007669"/>
    <property type="project" value="TreeGrafter"/>
</dbReference>
<keyword evidence="2" id="KW-0689">Ribosomal protein</keyword>
<proteinExistence type="inferred from homology"/>
<feature type="domain" description="NAD-dependent epimerase/dehydratase" evidence="5">
    <location>
        <begin position="78"/>
        <end position="126"/>
    </location>
</feature>
<evidence type="ECO:0000256" key="3">
    <source>
        <dbReference type="ARBA" id="ARBA00023274"/>
    </source>
</evidence>
<dbReference type="PROSITE" id="PS00634">
    <property type="entry name" value="RIBOSOMAL_L30"/>
    <property type="match status" value="1"/>
</dbReference>
<accession>A0A1R3H3V5</accession>
<evidence type="ECO:0000259" key="4">
    <source>
        <dbReference type="Pfam" id="PF00327"/>
    </source>
</evidence>
<dbReference type="PANTHER" id="PTHR11524:SF16">
    <property type="entry name" value="LARGE RIBOSOMAL SUBUNIT PROTEIN UL30"/>
    <property type="match status" value="1"/>
</dbReference>
<dbReference type="PANTHER" id="PTHR11524">
    <property type="entry name" value="60S RIBOSOMAL PROTEIN L7"/>
    <property type="match status" value="1"/>
</dbReference>
<dbReference type="InterPro" id="IPR036291">
    <property type="entry name" value="NAD(P)-bd_dom_sf"/>
</dbReference>
<dbReference type="STRING" id="93759.A0A1R3H3V5"/>
<sequence length="387" mass="44544">MTKGKKKRYSSFRNFFLIPENYWHCRSHLFINFENSHKRFGILGTLNDRQRRSYACAKQLIERLIYAEGAENGLEFTINLLRGEPLKLVNGGQSQRTFVYVKDAVEAVLLMIENPQRANGHIFNVGNPNNEVTVRQLADMMTEVYSKVSGVPALEKPTVDVSSKEFYLQAVMNSVLPPELGELKTLTVLGVDYNMLVSVPVCQAVQIWCRKPNKAVIVVQAAKDLWSSKLQRENTENWKLVYNRAKYMQMSMRHRCEKELIQLKGEAKLNGGFYVDPEAKLLFIIRIRGIHAMHPRTRKILQLLCLRQIFNGVFLKVNKATMNMLHRVEPYVTYGYPNWKSVRELIYKRGYGKLNKLRIALTDNSIVDQAFGYYLGGWGMGQISCSC</sequence>
<dbReference type="Pfam" id="PF01370">
    <property type="entry name" value="Epimerase"/>
    <property type="match status" value="1"/>
</dbReference>
<dbReference type="CDD" id="cd01657">
    <property type="entry name" value="Ribosomal_L7_archeal_euk"/>
    <property type="match status" value="1"/>
</dbReference>
<gene>
    <name evidence="6" type="ORF">COLO4_31593</name>
</gene>